<evidence type="ECO:0000313" key="11">
    <source>
        <dbReference type="Proteomes" id="UP000426444"/>
    </source>
</evidence>
<dbReference type="RefSeq" id="WP_156203846.1">
    <property type="nucleotide sequence ID" value="NZ_CP046457.1"/>
</dbReference>
<feature type="transmembrane region" description="Helical" evidence="6">
    <location>
        <begin position="302"/>
        <end position="322"/>
    </location>
</feature>
<dbReference type="Proteomes" id="UP000426444">
    <property type="component" value="Chromosome"/>
</dbReference>
<evidence type="ECO:0000259" key="8">
    <source>
        <dbReference type="Pfam" id="PF03772"/>
    </source>
</evidence>
<keyword evidence="5 6" id="KW-0472">Membrane</keyword>
<keyword evidence="2" id="KW-1003">Cell membrane</keyword>
<feature type="domain" description="ComEC/Rec2-related protein" evidence="8">
    <location>
        <begin position="206"/>
        <end position="464"/>
    </location>
</feature>
<feature type="transmembrane region" description="Helical" evidence="6">
    <location>
        <begin position="417"/>
        <end position="438"/>
    </location>
</feature>
<dbReference type="SUPFAM" id="SSF56281">
    <property type="entry name" value="Metallo-hydrolase/oxidoreductase"/>
    <property type="match status" value="1"/>
</dbReference>
<organism evidence="10 11">
    <name type="scientific">Candidatus Syntrophocurvum alkaliphilum</name>
    <dbReference type="NCBI Taxonomy" id="2293317"/>
    <lineage>
        <taxon>Bacteria</taxon>
        <taxon>Bacillati</taxon>
        <taxon>Bacillota</taxon>
        <taxon>Clostridia</taxon>
        <taxon>Eubacteriales</taxon>
        <taxon>Syntrophomonadaceae</taxon>
        <taxon>Candidatus Syntrophocurvum</taxon>
    </lineage>
</organism>
<dbReference type="OrthoDB" id="9761531at2"/>
<proteinExistence type="predicted"/>
<evidence type="ECO:0000256" key="1">
    <source>
        <dbReference type="ARBA" id="ARBA00004651"/>
    </source>
</evidence>
<evidence type="ECO:0000259" key="7">
    <source>
        <dbReference type="Pfam" id="PF00753"/>
    </source>
</evidence>
<dbReference type="Pfam" id="PF03772">
    <property type="entry name" value="Competence"/>
    <property type="match status" value="1"/>
</dbReference>
<evidence type="ECO:0000256" key="6">
    <source>
        <dbReference type="SAM" id="Phobius"/>
    </source>
</evidence>
<feature type="transmembrane region" description="Helical" evidence="6">
    <location>
        <begin position="387"/>
        <end position="410"/>
    </location>
</feature>
<sequence length="767" mass="85510">MVPIWFASFIVFALSIILSSFFGFKALIAVVIIYLVLLLKPFKSIRIALILVFVVGTFYYNLTTVDPPENLAPIENATLTGKVDTHPIINEDRTIFFINTNHDSPYLQRFRVVCYFPTEVGKGDTVKLKADLNSPNPPTNPGNFDYPRFLKHENVFYIAAVEKPSDIVVIQNNSGYQEIVHNFRTESQEFIKDILPEQQSSVMLGMLLGMRHELPAEQYEDFQKTGIVHIFAVSGLHIGFILLISIWITSLFNLAPGLRVFITIAVMFFYCSVVGWPISVTRAFIMGSIGLIAYYSKSDNSLLNAWGLAGILIMVMDIYSIFKISFQLSFLATFGLIYIFPLIRQAINKDSKIIDLLLVPLCAQIAVLPLVAYYFNLFTPIALLSNIFISYLTGATVILGFLGIVIAPLFQTMASIFVYPAGLCIEIILYMVDVFKGIPNAFSRVSSPSVLAVLLYYVGLLVIARGLIRSNKKVLASGLLVISLFIGSFYIPPSVQNKGVLEVVFIDVGQGDSILIKSPGGKFIIVDGGGSHFSDVASYTVLPYLYDRGVSELFMAINTHPHIDHLKGLESVVSTVPVEYIGLPKKLVDVEEYNFIKETAKTNRISVVPLTRGMVLNIEEDFNIKVLHPGLEDFINSEYNNQSVVLHLKYKGFSMLLTGDIEREAIEVLLRQEQLPSVIATQVPHHGSNTSAVAEFYETINPVYGVISVGENNRFNHPGQATLDVLEQKNINVYRTDKNGAIKFKIDGNTLEIETFITNMEKNAINY</sequence>
<dbReference type="InterPro" id="IPR035681">
    <property type="entry name" value="ComA-like_MBL"/>
</dbReference>
<dbReference type="Pfam" id="PF00753">
    <property type="entry name" value="Lactamase_B"/>
    <property type="match status" value="1"/>
</dbReference>
<feature type="transmembrane region" description="Helical" evidence="6">
    <location>
        <begin position="251"/>
        <end position="270"/>
    </location>
</feature>
<evidence type="ECO:0000256" key="5">
    <source>
        <dbReference type="ARBA" id="ARBA00023136"/>
    </source>
</evidence>
<comment type="subcellular location">
    <subcellularLocation>
        <location evidence="1">Cell membrane</location>
        <topology evidence="1">Multi-pass membrane protein</topology>
    </subcellularLocation>
</comment>
<dbReference type="InterPro" id="IPR004477">
    <property type="entry name" value="ComEC_N"/>
</dbReference>
<evidence type="ECO:0000256" key="3">
    <source>
        <dbReference type="ARBA" id="ARBA00022692"/>
    </source>
</evidence>
<dbReference type="GO" id="GO:0030420">
    <property type="term" value="P:establishment of competence for transformation"/>
    <property type="evidence" value="ECO:0007669"/>
    <property type="project" value="InterPro"/>
</dbReference>
<gene>
    <name evidence="10" type="ORF">SYNTR_1416</name>
</gene>
<evidence type="ECO:0000256" key="4">
    <source>
        <dbReference type="ARBA" id="ARBA00022989"/>
    </source>
</evidence>
<evidence type="ECO:0000313" key="10">
    <source>
        <dbReference type="EMBL" id="QGU00010.1"/>
    </source>
</evidence>
<keyword evidence="11" id="KW-1185">Reference proteome</keyword>
<accession>A0A6I6DCQ4</accession>
<dbReference type="Gene3D" id="3.60.15.10">
    <property type="entry name" value="Ribonuclease Z/Hydroxyacylglutathione hydrolase-like"/>
    <property type="match status" value="1"/>
</dbReference>
<dbReference type="PANTHER" id="PTHR30619">
    <property type="entry name" value="DNA INTERNALIZATION/COMPETENCE PROTEIN COMEC/REC2"/>
    <property type="match status" value="1"/>
</dbReference>
<feature type="transmembrane region" description="Helical" evidence="6">
    <location>
        <begin position="474"/>
        <end position="491"/>
    </location>
</feature>
<feature type="transmembrane region" description="Helical" evidence="6">
    <location>
        <begin position="328"/>
        <end position="344"/>
    </location>
</feature>
<dbReference type="InterPro" id="IPR001279">
    <property type="entry name" value="Metallo-B-lactamas"/>
</dbReference>
<dbReference type="InterPro" id="IPR052159">
    <property type="entry name" value="Competence_DNA_uptake"/>
</dbReference>
<feature type="transmembrane region" description="Helical" evidence="6">
    <location>
        <begin position="44"/>
        <end position="62"/>
    </location>
</feature>
<dbReference type="PANTHER" id="PTHR30619:SF1">
    <property type="entry name" value="RECOMBINATION PROTEIN 2"/>
    <property type="match status" value="1"/>
</dbReference>
<feature type="transmembrane region" description="Helical" evidence="6">
    <location>
        <begin position="226"/>
        <end position="244"/>
    </location>
</feature>
<dbReference type="Pfam" id="PF13567">
    <property type="entry name" value="DUF4131"/>
    <property type="match status" value="1"/>
</dbReference>
<keyword evidence="4 6" id="KW-1133">Transmembrane helix</keyword>
<protein>
    <submittedName>
        <fullName evidence="10">DNA internalization-related competence protein ComEC/Rec2</fullName>
    </submittedName>
</protein>
<feature type="domain" description="Metallo-beta-lactamase" evidence="7">
    <location>
        <begin position="507"/>
        <end position="709"/>
    </location>
</feature>
<reference evidence="11" key="1">
    <citation type="journal article" date="2019" name="Microbiology">
        <title>Complete Genome Sequence of an Uncultured Bacterium of the Candidate Phylum Bipolaricaulota.</title>
        <authorList>
            <person name="Kadnikov V.V."/>
            <person name="Mardanov A.V."/>
            <person name="Beletsky A.V."/>
            <person name="Frank Y.A."/>
            <person name="Karnachuk O.V."/>
            <person name="Ravin N.V."/>
        </authorList>
    </citation>
    <scope>NUCLEOTIDE SEQUENCE [LARGE SCALE GENOMIC DNA]</scope>
</reference>
<dbReference type="AlphaFoldDB" id="A0A6I6DCQ4"/>
<dbReference type="InterPro" id="IPR004797">
    <property type="entry name" value="Competence_ComEC/Rec2"/>
</dbReference>
<dbReference type="NCBIfam" id="TIGR00360">
    <property type="entry name" value="ComEC_N-term"/>
    <property type="match status" value="1"/>
</dbReference>
<evidence type="ECO:0000256" key="2">
    <source>
        <dbReference type="ARBA" id="ARBA00022475"/>
    </source>
</evidence>
<dbReference type="GO" id="GO:0005886">
    <property type="term" value="C:plasma membrane"/>
    <property type="evidence" value="ECO:0007669"/>
    <property type="project" value="UniProtKB-SubCell"/>
</dbReference>
<dbReference type="EMBL" id="CP046457">
    <property type="protein sequence ID" value="QGU00010.1"/>
    <property type="molecule type" value="Genomic_DNA"/>
</dbReference>
<feature type="transmembrane region" description="Helical" evidence="6">
    <location>
        <begin position="450"/>
        <end position="467"/>
    </location>
</feature>
<keyword evidence="3 6" id="KW-0812">Transmembrane</keyword>
<dbReference type="InterPro" id="IPR025405">
    <property type="entry name" value="DUF4131"/>
</dbReference>
<dbReference type="InterPro" id="IPR036866">
    <property type="entry name" value="RibonucZ/Hydroxyglut_hydro"/>
</dbReference>
<dbReference type="NCBIfam" id="TIGR00361">
    <property type="entry name" value="ComEC_Rec2"/>
    <property type="match status" value="1"/>
</dbReference>
<feature type="domain" description="DUF4131" evidence="9">
    <location>
        <begin position="26"/>
        <end position="166"/>
    </location>
</feature>
<name>A0A6I6DCQ4_9FIRM</name>
<dbReference type="CDD" id="cd07731">
    <property type="entry name" value="ComA-like_MBL-fold"/>
    <property type="match status" value="1"/>
</dbReference>
<evidence type="ECO:0000259" key="9">
    <source>
        <dbReference type="Pfam" id="PF13567"/>
    </source>
</evidence>
<dbReference type="KEGG" id="salq:SYNTR_1416"/>
<feature type="transmembrane region" description="Helical" evidence="6">
    <location>
        <begin position="356"/>
        <end position="375"/>
    </location>
</feature>
<feature type="transmembrane region" description="Helical" evidence="6">
    <location>
        <begin position="6"/>
        <end position="37"/>
    </location>
</feature>